<organism evidence="1">
    <name type="scientific">marine sediment metagenome</name>
    <dbReference type="NCBI Taxonomy" id="412755"/>
    <lineage>
        <taxon>unclassified sequences</taxon>
        <taxon>metagenomes</taxon>
        <taxon>ecological metagenomes</taxon>
    </lineage>
</organism>
<sequence length="61" mass="7047">MYIDLDYFVVTEAEINYNFGGFVDIEIKAHAHISKEIYDVWVKTKDNKNNTKLKEIGNGGH</sequence>
<proteinExistence type="predicted"/>
<gene>
    <name evidence="1" type="ORF">LCGC14_2487270</name>
</gene>
<protein>
    <submittedName>
        <fullName evidence="1">Uncharacterized protein</fullName>
    </submittedName>
</protein>
<name>A0A0F9B6N7_9ZZZZ</name>
<comment type="caution">
    <text evidence="1">The sequence shown here is derived from an EMBL/GenBank/DDBJ whole genome shotgun (WGS) entry which is preliminary data.</text>
</comment>
<dbReference type="EMBL" id="LAZR01039327">
    <property type="protein sequence ID" value="KKL17270.1"/>
    <property type="molecule type" value="Genomic_DNA"/>
</dbReference>
<reference evidence="1" key="1">
    <citation type="journal article" date="2015" name="Nature">
        <title>Complex archaea that bridge the gap between prokaryotes and eukaryotes.</title>
        <authorList>
            <person name="Spang A."/>
            <person name="Saw J.H."/>
            <person name="Jorgensen S.L."/>
            <person name="Zaremba-Niedzwiedzka K."/>
            <person name="Martijn J."/>
            <person name="Lind A.E."/>
            <person name="van Eijk R."/>
            <person name="Schleper C."/>
            <person name="Guy L."/>
            <person name="Ettema T.J."/>
        </authorList>
    </citation>
    <scope>NUCLEOTIDE SEQUENCE</scope>
</reference>
<dbReference type="AlphaFoldDB" id="A0A0F9B6N7"/>
<evidence type="ECO:0000313" key="1">
    <source>
        <dbReference type="EMBL" id="KKL17270.1"/>
    </source>
</evidence>
<accession>A0A0F9B6N7</accession>